<dbReference type="EMBL" id="JBHILJ010000001">
    <property type="protein sequence ID" value="MFB5735804.1"/>
    <property type="molecule type" value="Genomic_DNA"/>
</dbReference>
<evidence type="ECO:0000256" key="1">
    <source>
        <dbReference type="ARBA" id="ARBA00004370"/>
    </source>
</evidence>
<dbReference type="Gene3D" id="1.20.120.550">
    <property type="entry name" value="Membrane associated eicosanoid/glutathione metabolism-like domain"/>
    <property type="match status" value="1"/>
</dbReference>
<reference evidence="6 7" key="1">
    <citation type="submission" date="2024-09" db="EMBL/GenBank/DDBJ databases">
        <title>Taxonomic and Genotyping Characterization of Leptospira Strains isolated from Multiple Sources in Colombia highlights the importance of intermediate species.</title>
        <authorList>
            <person name="Torres Higuera L."/>
            <person name="Rojas Tapias D."/>
            <person name="Jimenez Velasquez S."/>
            <person name="Renjifo Ibanez C."/>
        </authorList>
    </citation>
    <scope>NUCLEOTIDE SEQUENCE [LARGE SCALE GENOMIC DNA]</scope>
    <source>
        <strain evidence="6 7">Lep080</strain>
    </source>
</reference>
<feature type="transmembrane region" description="Helical" evidence="5">
    <location>
        <begin position="92"/>
        <end position="109"/>
    </location>
</feature>
<evidence type="ECO:0000256" key="4">
    <source>
        <dbReference type="ARBA" id="ARBA00023136"/>
    </source>
</evidence>
<keyword evidence="7" id="KW-1185">Reference proteome</keyword>
<proteinExistence type="predicted"/>
<keyword evidence="3 5" id="KW-1133">Transmembrane helix</keyword>
<protein>
    <submittedName>
        <fullName evidence="6">MAPEG family protein</fullName>
    </submittedName>
</protein>
<gene>
    <name evidence="6" type="ORF">ACE5IX_04755</name>
</gene>
<sequence>MQKELWLFPIGAMALLTFLVVLQIPIRRFYAGFNGKVTADDFKFGESKRVPSWVSIANRNYMNLLEIPMLFYLICILHFITGKGEPTELVWAWVYVALRFAHSAIHLTYNNVYHRLAAFAFSNFVLAGIWVYFFLELIS</sequence>
<evidence type="ECO:0000256" key="3">
    <source>
        <dbReference type="ARBA" id="ARBA00022989"/>
    </source>
</evidence>
<feature type="transmembrane region" description="Helical" evidence="5">
    <location>
        <begin position="61"/>
        <end position="80"/>
    </location>
</feature>
<name>A0ABV5BN14_9LEPT</name>
<evidence type="ECO:0000313" key="7">
    <source>
        <dbReference type="Proteomes" id="UP001580391"/>
    </source>
</evidence>
<dbReference type="Pfam" id="PF01124">
    <property type="entry name" value="MAPEG"/>
    <property type="match status" value="1"/>
</dbReference>
<dbReference type="InterPro" id="IPR023352">
    <property type="entry name" value="MAPEG-like_dom_sf"/>
</dbReference>
<dbReference type="Proteomes" id="UP001580391">
    <property type="component" value="Unassembled WGS sequence"/>
</dbReference>
<evidence type="ECO:0000256" key="2">
    <source>
        <dbReference type="ARBA" id="ARBA00022692"/>
    </source>
</evidence>
<keyword evidence="2 5" id="KW-0812">Transmembrane</keyword>
<evidence type="ECO:0000313" key="6">
    <source>
        <dbReference type="EMBL" id="MFB5735804.1"/>
    </source>
</evidence>
<comment type="subcellular location">
    <subcellularLocation>
        <location evidence="1">Membrane</location>
    </subcellularLocation>
</comment>
<feature type="transmembrane region" description="Helical" evidence="5">
    <location>
        <begin position="6"/>
        <end position="26"/>
    </location>
</feature>
<organism evidence="6 7">
    <name type="scientific">Leptospira wolffii</name>
    <dbReference type="NCBI Taxonomy" id="409998"/>
    <lineage>
        <taxon>Bacteria</taxon>
        <taxon>Pseudomonadati</taxon>
        <taxon>Spirochaetota</taxon>
        <taxon>Spirochaetia</taxon>
        <taxon>Leptospirales</taxon>
        <taxon>Leptospiraceae</taxon>
        <taxon>Leptospira</taxon>
    </lineage>
</organism>
<evidence type="ECO:0000256" key="5">
    <source>
        <dbReference type="SAM" id="Phobius"/>
    </source>
</evidence>
<keyword evidence="4 5" id="KW-0472">Membrane</keyword>
<comment type="caution">
    <text evidence="6">The sequence shown here is derived from an EMBL/GenBank/DDBJ whole genome shotgun (WGS) entry which is preliminary data.</text>
</comment>
<dbReference type="InterPro" id="IPR001129">
    <property type="entry name" value="Membr-assoc_MAPEG"/>
</dbReference>
<feature type="transmembrane region" description="Helical" evidence="5">
    <location>
        <begin position="116"/>
        <end position="135"/>
    </location>
</feature>
<accession>A0ABV5BN14</accession>
<dbReference type="SUPFAM" id="SSF161084">
    <property type="entry name" value="MAPEG domain-like"/>
    <property type="match status" value="1"/>
</dbReference>
<dbReference type="RefSeq" id="WP_135700923.1">
    <property type="nucleotide sequence ID" value="NZ_JBHILI010000001.1"/>
</dbReference>